<feature type="compositionally biased region" description="Polar residues" evidence="4">
    <location>
        <begin position="90"/>
        <end position="105"/>
    </location>
</feature>
<feature type="compositionally biased region" description="Polar residues" evidence="4">
    <location>
        <begin position="433"/>
        <end position="442"/>
    </location>
</feature>
<comment type="similarity">
    <text evidence="1">Belongs to the interleukin-1 receptor family.</text>
</comment>
<dbReference type="InterPro" id="IPR007110">
    <property type="entry name" value="Ig-like_dom"/>
</dbReference>
<dbReference type="PROSITE" id="PS50104">
    <property type="entry name" value="TIR"/>
    <property type="match status" value="1"/>
</dbReference>
<dbReference type="Ensembl" id="ENSAMXT00005051037.1">
    <property type="protein sequence ID" value="ENSAMXP00005046990.1"/>
    <property type="gene ID" value="ENSAMXG00005021615.1"/>
</dbReference>
<feature type="region of interest" description="Disordered" evidence="4">
    <location>
        <begin position="1"/>
        <end position="21"/>
    </location>
</feature>
<feature type="compositionally biased region" description="Basic and acidic residues" evidence="4">
    <location>
        <begin position="668"/>
        <end position="677"/>
    </location>
</feature>
<dbReference type="SUPFAM" id="SSF48726">
    <property type="entry name" value="Immunoglobulin"/>
    <property type="match status" value="2"/>
</dbReference>
<dbReference type="Proteomes" id="UP000694621">
    <property type="component" value="Unplaced"/>
</dbReference>
<feature type="compositionally biased region" description="Pro residues" evidence="4">
    <location>
        <begin position="728"/>
        <end position="738"/>
    </location>
</feature>
<evidence type="ECO:0000256" key="3">
    <source>
        <dbReference type="ARBA" id="ARBA00023027"/>
    </source>
</evidence>
<keyword evidence="2" id="KW-0378">Hydrolase</keyword>
<feature type="domain" description="Ig-like" evidence="7">
    <location>
        <begin position="916"/>
        <end position="996"/>
    </location>
</feature>
<protein>
    <recommendedName>
        <fullName evidence="10">Ig-like domain-containing protein</fullName>
    </recommendedName>
</protein>
<dbReference type="InterPro" id="IPR003598">
    <property type="entry name" value="Ig_sub2"/>
</dbReference>
<dbReference type="PANTHER" id="PTHR47743">
    <property type="entry name" value="KIAA1210 / KIAA1211 FAMILY MEMBER"/>
    <property type="match status" value="1"/>
</dbReference>
<feature type="compositionally biased region" description="Polar residues" evidence="4">
    <location>
        <begin position="293"/>
        <end position="303"/>
    </location>
</feature>
<feature type="region of interest" description="Disordered" evidence="4">
    <location>
        <begin position="500"/>
        <end position="586"/>
    </location>
</feature>
<dbReference type="InterPro" id="IPR003599">
    <property type="entry name" value="Ig_sub"/>
</dbReference>
<dbReference type="InterPro" id="IPR028030">
    <property type="entry name" value="DUF4592"/>
</dbReference>
<evidence type="ECO:0000313" key="9">
    <source>
        <dbReference type="Proteomes" id="UP000694621"/>
    </source>
</evidence>
<feature type="region of interest" description="Disordered" evidence="4">
    <location>
        <begin position="406"/>
        <end position="479"/>
    </location>
</feature>
<feature type="compositionally biased region" description="Polar residues" evidence="4">
    <location>
        <begin position="263"/>
        <end position="272"/>
    </location>
</feature>
<feature type="compositionally biased region" description="Polar residues" evidence="4">
    <location>
        <begin position="696"/>
        <end position="707"/>
    </location>
</feature>
<reference evidence="8" key="1">
    <citation type="submission" date="2025-08" db="UniProtKB">
        <authorList>
            <consortium name="Ensembl"/>
        </authorList>
    </citation>
    <scope>IDENTIFICATION</scope>
</reference>
<feature type="compositionally biased region" description="Polar residues" evidence="4">
    <location>
        <begin position="785"/>
        <end position="794"/>
    </location>
</feature>
<feature type="compositionally biased region" description="Polar residues" evidence="4">
    <location>
        <begin position="197"/>
        <end position="217"/>
    </location>
</feature>
<feature type="compositionally biased region" description="Basic and acidic residues" evidence="4">
    <location>
        <begin position="551"/>
        <end position="564"/>
    </location>
</feature>
<dbReference type="GO" id="GO:0007165">
    <property type="term" value="P:signal transduction"/>
    <property type="evidence" value="ECO:0007669"/>
    <property type="project" value="InterPro"/>
</dbReference>
<keyword evidence="5" id="KW-1133">Transmembrane helix</keyword>
<sequence length="1323" mass="146343">MDSSQGEMEGNTEELTGRKKSRFKVLKTRLFGRLKKKETEGQMKQSKSTSDVTAQAGKRGEEESEDECRYPQGTLSSRALSHDSIFLADQPQSSTEPTRVLSQENVHSKIKALQVKLQQQNMRLGPPPLLIPGKRIEDPGTTSEDDGLPCSPPEMSFQEHPEAKKHLSLISLSGTGSEEEDQGGSSQPPSRPLSPVSRFTSPQAGTSSPTDLLSPTAGTDFCSPAHPVTCLDNSAARHRMSVKPRNQRASTKGRKQSLDVYRSRSNSMNNLDQPLPEREEAPEDVTSAEFVHHQSSYNSSQEMNLEREPSSPVSVSAPAIVTLQDQQEIMLLDVGPLNKGDEVPKSGEPLETDHLEGDAKEQTANIQADSNKEAKNQPNPVLNIVTECSESTTHRSYTMDQMEVLKKDAEPLARSHPVPAPRSKKPTVDNRHNTPLKTSSPRPTEVEKETVIPEISCRNTPLSKGLDVSSSESISKPLRPNSFRFSIASAKYRSKTISIENVSKQDEDGSPKSQNMELPVEKVEEVHNSGLSTLEKRSSLQRELIPQNVSKTDRVGGVKPEKSEGLSQITFHEKSEKAEESEQRKGLFGVKLRSTSLSLKYRSDVAKSEDKAKRHSLEAHHLLAVSEDHAGKQPAPRDTEEVNKEKERKPNVPINVTPQNSDLQQDPTADRGSDKEINSGSEPAWMSLVREKTRAHQPSSSKPSTQSDPPPQNVTSSPASLSSSIQQPPKPTPQPRPPLRSTKSQLRTCFSTELQPDNNTTIQQTAPKPAPRAINERRALANQGGEKSNGSKSASGAEIVDAKGLPKPGVRMQTDPDVHRRTPTTGRQMETFAVQGQAVRLDCDTDQEDTEDTFTYSWTKDNHTIKSSPRLQLQDSSLWLLNTVLSDSGHYVCTSRNGSESTETSIFLSVEKGQCPRAPETKLALEGSNIILACTEDPTEILGKLLHMEWLKDCKPTGMEGSKISLHVSMSSMGNYTCMVIFGYDGQNYTVSSTIELEVVNRGPIETPKVIYPRNHTVHTKPGVKTKLECSVFIGSEKNDIVESQVYWMVNKNFTVQYPQLRENLTIETREDNQIYGTSTLFIAKVLPEFFEVPFECTILSPRGMDMGVVWLKHEKPYTIQATLTILLALIAVVVVNIVLFVFFRTDIILCYRQLCGKSRTGQTKVYNAYVCSCHGNTPGSTAEDLALRILPDVLEQKHDLKLFIHGRDDAENVADMAGVLSQSKAVLLILPGSRSANQQEEESAIPLNPGQETLDVSHCSELYSVIAQSSVPVIVVEDGENADYSLLPESIQSIIQRDRVLRWSPAVQPNGRFWKHLRYHIT</sequence>
<dbReference type="InterPro" id="IPR000157">
    <property type="entry name" value="TIR_dom"/>
</dbReference>
<evidence type="ECO:0000259" key="7">
    <source>
        <dbReference type="PROSITE" id="PS50835"/>
    </source>
</evidence>
<dbReference type="Gene3D" id="3.40.50.10140">
    <property type="entry name" value="Toll/interleukin-1 receptor homology (TIR) domain"/>
    <property type="match status" value="1"/>
</dbReference>
<feature type="compositionally biased region" description="Basic residues" evidence="4">
    <location>
        <begin position="236"/>
        <end position="255"/>
    </location>
</feature>
<feature type="region of interest" description="Disordered" evidence="4">
    <location>
        <begin position="335"/>
        <end position="381"/>
    </location>
</feature>
<proteinExistence type="inferred from homology"/>
<name>A0A8B9L969_ASTMX</name>
<feature type="region of interest" description="Disordered" evidence="4">
    <location>
        <begin position="119"/>
        <end position="313"/>
    </location>
</feature>
<keyword evidence="3" id="KW-0520">NAD</keyword>
<feature type="compositionally biased region" description="Basic and acidic residues" evidence="4">
    <location>
        <begin position="351"/>
        <end position="361"/>
    </location>
</feature>
<organism evidence="8 9">
    <name type="scientific">Astyanax mexicanus</name>
    <name type="common">Blind cave fish</name>
    <name type="synonym">Astyanax fasciatus mexicanus</name>
    <dbReference type="NCBI Taxonomy" id="7994"/>
    <lineage>
        <taxon>Eukaryota</taxon>
        <taxon>Metazoa</taxon>
        <taxon>Chordata</taxon>
        <taxon>Craniata</taxon>
        <taxon>Vertebrata</taxon>
        <taxon>Euteleostomi</taxon>
        <taxon>Actinopterygii</taxon>
        <taxon>Neopterygii</taxon>
        <taxon>Teleostei</taxon>
        <taxon>Ostariophysi</taxon>
        <taxon>Characiformes</taxon>
        <taxon>Characoidei</taxon>
        <taxon>Acestrorhamphidae</taxon>
        <taxon>Acestrorhamphinae</taxon>
        <taxon>Astyanax</taxon>
    </lineage>
</organism>
<dbReference type="InterPro" id="IPR036179">
    <property type="entry name" value="Ig-like_dom_sf"/>
</dbReference>
<evidence type="ECO:0000256" key="4">
    <source>
        <dbReference type="SAM" id="MobiDB-lite"/>
    </source>
</evidence>
<keyword evidence="5" id="KW-0812">Transmembrane</keyword>
<keyword evidence="5" id="KW-0472">Membrane</keyword>
<feature type="compositionally biased region" description="Basic and acidic residues" evidence="4">
    <location>
        <begin position="571"/>
        <end position="585"/>
    </location>
</feature>
<dbReference type="GO" id="GO:0016787">
    <property type="term" value="F:hydrolase activity"/>
    <property type="evidence" value="ECO:0007669"/>
    <property type="project" value="UniProtKB-KW"/>
</dbReference>
<feature type="compositionally biased region" description="Polar residues" evidence="4">
    <location>
        <begin position="741"/>
        <end position="766"/>
    </location>
</feature>
<dbReference type="InterPro" id="IPR013783">
    <property type="entry name" value="Ig-like_fold"/>
</dbReference>
<dbReference type="SMART" id="SM00409">
    <property type="entry name" value="IG"/>
    <property type="match status" value="3"/>
</dbReference>
<dbReference type="SMART" id="SM00408">
    <property type="entry name" value="IGc2"/>
    <property type="match status" value="1"/>
</dbReference>
<dbReference type="Pfam" id="PF15262">
    <property type="entry name" value="DUF4592"/>
    <property type="match status" value="1"/>
</dbReference>
<feature type="compositionally biased region" description="Polar residues" evidence="4">
    <location>
        <begin position="654"/>
        <end position="667"/>
    </location>
</feature>
<evidence type="ECO:0000256" key="2">
    <source>
        <dbReference type="ARBA" id="ARBA00022801"/>
    </source>
</evidence>
<evidence type="ECO:0000313" key="8">
    <source>
        <dbReference type="Ensembl" id="ENSAMXP00005046990.1"/>
    </source>
</evidence>
<dbReference type="PANTHER" id="PTHR47743:SF1">
    <property type="entry name" value="CRACD-LIKE PROTEIN"/>
    <property type="match status" value="1"/>
</dbReference>
<feature type="region of interest" description="Disordered" evidence="4">
    <location>
        <begin position="34"/>
        <end position="106"/>
    </location>
</feature>
<dbReference type="InterPro" id="IPR035897">
    <property type="entry name" value="Toll_tir_struct_dom_sf"/>
</dbReference>
<feature type="domain" description="Ig-like" evidence="7">
    <location>
        <begin position="1008"/>
        <end position="1099"/>
    </location>
</feature>
<dbReference type="InterPro" id="IPR026713">
    <property type="entry name" value="CRACD-like"/>
</dbReference>
<feature type="transmembrane region" description="Helical" evidence="5">
    <location>
        <begin position="1122"/>
        <end position="1144"/>
    </location>
</feature>
<feature type="domain" description="TIR" evidence="6">
    <location>
        <begin position="1165"/>
        <end position="1322"/>
    </location>
</feature>
<evidence type="ECO:0000256" key="1">
    <source>
        <dbReference type="ARBA" id="ARBA00009752"/>
    </source>
</evidence>
<feature type="compositionally biased region" description="Low complexity" evidence="4">
    <location>
        <begin position="716"/>
        <end position="727"/>
    </location>
</feature>
<feature type="compositionally biased region" description="Basic and acidic residues" evidence="4">
    <location>
        <begin position="603"/>
        <end position="650"/>
    </location>
</feature>
<dbReference type="PRINTS" id="PR01537">
    <property type="entry name" value="INTRLKN1R1F"/>
</dbReference>
<feature type="compositionally biased region" description="Polar residues" evidence="4">
    <location>
        <begin position="42"/>
        <end position="53"/>
    </location>
</feature>
<accession>A0A8B9L969</accession>
<feature type="region of interest" description="Disordered" evidence="4">
    <location>
        <begin position="603"/>
        <end position="823"/>
    </location>
</feature>
<evidence type="ECO:0000256" key="5">
    <source>
        <dbReference type="SAM" id="Phobius"/>
    </source>
</evidence>
<evidence type="ECO:0000259" key="6">
    <source>
        <dbReference type="PROSITE" id="PS50104"/>
    </source>
</evidence>
<feature type="domain" description="Ig-like" evidence="7">
    <location>
        <begin position="816"/>
        <end position="909"/>
    </location>
</feature>
<evidence type="ECO:0008006" key="10">
    <source>
        <dbReference type="Google" id="ProtNLM"/>
    </source>
</evidence>
<dbReference type="Gene3D" id="2.60.40.10">
    <property type="entry name" value="Immunoglobulins"/>
    <property type="match status" value="3"/>
</dbReference>
<feature type="compositionally biased region" description="Polar residues" evidence="4">
    <location>
        <begin position="457"/>
        <end position="474"/>
    </location>
</feature>
<dbReference type="Pfam" id="PF13927">
    <property type="entry name" value="Ig_3"/>
    <property type="match status" value="1"/>
</dbReference>
<dbReference type="PROSITE" id="PS50835">
    <property type="entry name" value="IG_LIKE"/>
    <property type="match status" value="3"/>
</dbReference>